<proteinExistence type="predicted"/>
<evidence type="ECO:0000313" key="2">
    <source>
        <dbReference type="Proteomes" id="UP000302163"/>
    </source>
</evidence>
<protein>
    <submittedName>
        <fullName evidence="1">Uncharacterized protein</fullName>
    </submittedName>
</protein>
<sequence>MMTKREKTWFFPLCDYQPKINELIFLVYFSGDSGRTGSTRVCHQSQPPLTGRLFCEPRQILPYHVV</sequence>
<name>A0A4P8YPW7_9ENTR</name>
<dbReference type="Proteomes" id="UP000302163">
    <property type="component" value="Chromosome"/>
</dbReference>
<dbReference type="OrthoDB" id="6644135at2"/>
<keyword evidence="2" id="KW-1185">Reference proteome</keyword>
<accession>A0A4P8YPW7</accession>
<gene>
    <name evidence="1" type="ORF">FEM41_23090</name>
</gene>
<dbReference type="KEGG" id="izh:FEM41_23090"/>
<reference evidence="1 2" key="1">
    <citation type="submission" date="2019-05" db="EMBL/GenBank/DDBJ databases">
        <title>Complete genome sequence of Izhakiella calystegiae KSNA2, an endophyte isolated from beach morning glory (Calystegia soldanella).</title>
        <authorList>
            <person name="Jiang L."/>
            <person name="Jeong J.C."/>
            <person name="Kim C.Y."/>
            <person name="Kim D.H."/>
            <person name="Kim S.W."/>
            <person name="Lee j."/>
        </authorList>
    </citation>
    <scope>NUCLEOTIDE SEQUENCE [LARGE SCALE GENOMIC DNA]</scope>
    <source>
        <strain evidence="1 2">KSNA2</strain>
    </source>
</reference>
<evidence type="ECO:0000313" key="1">
    <source>
        <dbReference type="EMBL" id="QCT22323.1"/>
    </source>
</evidence>
<dbReference type="EMBL" id="CP040428">
    <property type="protein sequence ID" value="QCT22323.1"/>
    <property type="molecule type" value="Genomic_DNA"/>
</dbReference>
<organism evidence="1 2">
    <name type="scientific">Jejubacter calystegiae</name>
    <dbReference type="NCBI Taxonomy" id="2579935"/>
    <lineage>
        <taxon>Bacteria</taxon>
        <taxon>Pseudomonadati</taxon>
        <taxon>Pseudomonadota</taxon>
        <taxon>Gammaproteobacteria</taxon>
        <taxon>Enterobacterales</taxon>
        <taxon>Enterobacteriaceae</taxon>
        <taxon>Jejubacter</taxon>
    </lineage>
</organism>
<dbReference type="AlphaFoldDB" id="A0A4P8YPW7"/>